<accession>A0AAU9JX79</accession>
<gene>
    <name evidence="2" type="ORF">BSTOLATCC_MIC49330</name>
</gene>
<keyword evidence="1" id="KW-0732">Signal</keyword>
<evidence type="ECO:0000256" key="1">
    <source>
        <dbReference type="SAM" id="SignalP"/>
    </source>
</evidence>
<feature type="chain" id="PRO_5043448649" description="Class I SAM-dependent methyltransferase" evidence="1">
    <location>
        <begin position="23"/>
        <end position="237"/>
    </location>
</feature>
<evidence type="ECO:0000313" key="2">
    <source>
        <dbReference type="EMBL" id="CAG9329709.1"/>
    </source>
</evidence>
<evidence type="ECO:0000313" key="3">
    <source>
        <dbReference type="Proteomes" id="UP001162131"/>
    </source>
</evidence>
<dbReference type="AlphaFoldDB" id="A0AAU9JX79"/>
<dbReference type="Gene3D" id="3.40.50.150">
    <property type="entry name" value="Vaccinia Virus protein VP39"/>
    <property type="match status" value="1"/>
</dbReference>
<dbReference type="SUPFAM" id="SSF53335">
    <property type="entry name" value="S-adenosyl-L-methionine-dependent methyltransferases"/>
    <property type="match status" value="1"/>
</dbReference>
<keyword evidence="3" id="KW-1185">Reference proteome</keyword>
<reference evidence="2" key="1">
    <citation type="submission" date="2021-09" db="EMBL/GenBank/DDBJ databases">
        <authorList>
            <consortium name="AG Swart"/>
            <person name="Singh M."/>
            <person name="Singh A."/>
            <person name="Seah K."/>
            <person name="Emmerich C."/>
        </authorList>
    </citation>
    <scope>NUCLEOTIDE SEQUENCE</scope>
    <source>
        <strain evidence="2">ATCC30299</strain>
    </source>
</reference>
<dbReference type="EMBL" id="CAJZBQ010000048">
    <property type="protein sequence ID" value="CAG9329709.1"/>
    <property type="molecule type" value="Genomic_DNA"/>
</dbReference>
<proteinExistence type="predicted"/>
<name>A0AAU9JX79_9CILI</name>
<dbReference type="Proteomes" id="UP001162131">
    <property type="component" value="Unassembled WGS sequence"/>
</dbReference>
<feature type="signal peptide" evidence="1">
    <location>
        <begin position="1"/>
        <end position="22"/>
    </location>
</feature>
<protein>
    <recommendedName>
        <fullName evidence="4">Class I SAM-dependent methyltransferase</fullName>
    </recommendedName>
</protein>
<evidence type="ECO:0008006" key="4">
    <source>
        <dbReference type="Google" id="ProtNLM"/>
    </source>
</evidence>
<comment type="caution">
    <text evidence="2">The sequence shown here is derived from an EMBL/GenBank/DDBJ whole genome shotgun (WGS) entry which is preliminary data.</text>
</comment>
<organism evidence="2 3">
    <name type="scientific">Blepharisma stoltei</name>
    <dbReference type="NCBI Taxonomy" id="1481888"/>
    <lineage>
        <taxon>Eukaryota</taxon>
        <taxon>Sar</taxon>
        <taxon>Alveolata</taxon>
        <taxon>Ciliophora</taxon>
        <taxon>Postciliodesmatophora</taxon>
        <taxon>Heterotrichea</taxon>
        <taxon>Heterotrichida</taxon>
        <taxon>Blepharismidae</taxon>
        <taxon>Blepharisma</taxon>
    </lineage>
</organism>
<dbReference type="InterPro" id="IPR029063">
    <property type="entry name" value="SAM-dependent_MTases_sf"/>
</dbReference>
<sequence length="237" mass="27635">MGSMSIINIAVLFQIFCVLSQARDVQWNSVNPYSENSPKLEADNKIAIFTALEKIPKDDKRFITFSEAMKLMIYRNSKNLIELGTEWGEEKCTYDGCSTSIFGLFAYATEKFLISVDNDQNAVYKAKEATKWIEDNVSVIKSDSVEFLKNYDKPIDFLYIDSMDYDEKILDHIQHYHLEEIKAAYRKLHKYSIVLLDEGNMDHGGSNKLVYEYLENLGWERVVNKWQYLYVHKDSLL</sequence>